<gene>
    <name evidence="2" type="ORF">CNEO2_1080003</name>
</gene>
<evidence type="ECO:0000259" key="1">
    <source>
        <dbReference type="Pfam" id="PF06114"/>
    </source>
</evidence>
<comment type="caution">
    <text evidence="2">The sequence shown here is derived from an EMBL/GenBank/DDBJ whole genome shotgun (WGS) entry which is preliminary data.</text>
</comment>
<dbReference type="RefSeq" id="WP_317078727.1">
    <property type="nucleotide sequence ID" value="NZ_CAMRXC010000266.1"/>
</dbReference>
<sequence length="176" mass="20412">MLLTRKNLKNLMQGRKTNRLNGAILMTRYENLVCYAENIGVEVIEVDYPANKKYGRCINGYILINARMTEAEKHEVLSEEIGHYKTTFGIITNLDDIRNLKQEIKARDTSIQEICSINNIIACIKKGAKDRYEIAEMLCVSDELFGEAIKYHTRKNPIIFKDDLMLYFDENRLVII</sequence>
<organism evidence="2 3">
    <name type="scientific">Clostridium neonatale</name>
    <dbReference type="NCBI Taxonomy" id="137838"/>
    <lineage>
        <taxon>Bacteria</taxon>
        <taxon>Bacillati</taxon>
        <taxon>Bacillota</taxon>
        <taxon>Clostridia</taxon>
        <taxon>Eubacteriales</taxon>
        <taxon>Clostridiaceae</taxon>
        <taxon>Clostridium</taxon>
    </lineage>
</organism>
<dbReference type="InterPro" id="IPR010359">
    <property type="entry name" value="IrrE_HExxH"/>
</dbReference>
<dbReference type="EMBL" id="CAMTCP010000009">
    <property type="protein sequence ID" value="CAI3538701.1"/>
    <property type="molecule type" value="Genomic_DNA"/>
</dbReference>
<feature type="domain" description="IrrE N-terminal-like" evidence="1">
    <location>
        <begin position="36"/>
        <end position="107"/>
    </location>
</feature>
<dbReference type="AlphaFoldDB" id="A0AAD1YBZ0"/>
<accession>A0AAD1YBZ0</accession>
<evidence type="ECO:0000313" key="2">
    <source>
        <dbReference type="EMBL" id="CAI3538701.1"/>
    </source>
</evidence>
<proteinExistence type="predicted"/>
<reference evidence="2" key="1">
    <citation type="submission" date="2022-10" db="EMBL/GenBank/DDBJ databases">
        <authorList>
            <person name="Aires J."/>
            <person name="Mesa V."/>
        </authorList>
    </citation>
    <scope>NUCLEOTIDE SEQUENCE</scope>
    <source>
        <strain evidence="2">Clostridium neonatale JD116</strain>
    </source>
</reference>
<name>A0AAD1YBZ0_9CLOT</name>
<protein>
    <recommendedName>
        <fullName evidence="1">IrrE N-terminal-like domain-containing protein</fullName>
    </recommendedName>
</protein>
<dbReference type="Proteomes" id="UP001189143">
    <property type="component" value="Unassembled WGS sequence"/>
</dbReference>
<evidence type="ECO:0000313" key="3">
    <source>
        <dbReference type="Proteomes" id="UP001189143"/>
    </source>
</evidence>
<dbReference type="Pfam" id="PF06114">
    <property type="entry name" value="Peptidase_M78"/>
    <property type="match status" value="1"/>
</dbReference>